<name>A0A2I0WUS4_9ASPA</name>
<keyword evidence="3" id="KW-1185">Reference proteome</keyword>
<dbReference type="AlphaFoldDB" id="A0A2I0WUS4"/>
<evidence type="ECO:0000313" key="3">
    <source>
        <dbReference type="Proteomes" id="UP000233837"/>
    </source>
</evidence>
<organism evidence="2 3">
    <name type="scientific">Dendrobium catenatum</name>
    <dbReference type="NCBI Taxonomy" id="906689"/>
    <lineage>
        <taxon>Eukaryota</taxon>
        <taxon>Viridiplantae</taxon>
        <taxon>Streptophyta</taxon>
        <taxon>Embryophyta</taxon>
        <taxon>Tracheophyta</taxon>
        <taxon>Spermatophyta</taxon>
        <taxon>Magnoliopsida</taxon>
        <taxon>Liliopsida</taxon>
        <taxon>Asparagales</taxon>
        <taxon>Orchidaceae</taxon>
        <taxon>Epidendroideae</taxon>
        <taxon>Malaxideae</taxon>
        <taxon>Dendrobiinae</taxon>
        <taxon>Dendrobium</taxon>
    </lineage>
</organism>
<keyword evidence="1" id="KW-0472">Membrane</keyword>
<protein>
    <submittedName>
        <fullName evidence="2">Uncharacterized protein</fullName>
    </submittedName>
</protein>
<reference evidence="2 3" key="2">
    <citation type="journal article" date="2017" name="Nature">
        <title>The Apostasia genome and the evolution of orchids.</title>
        <authorList>
            <person name="Zhang G.Q."/>
            <person name="Liu K.W."/>
            <person name="Li Z."/>
            <person name="Lohaus R."/>
            <person name="Hsiao Y.Y."/>
            <person name="Niu S.C."/>
            <person name="Wang J.Y."/>
            <person name="Lin Y.C."/>
            <person name="Xu Q."/>
            <person name="Chen L.J."/>
            <person name="Yoshida K."/>
            <person name="Fujiwara S."/>
            <person name="Wang Z.W."/>
            <person name="Zhang Y.Q."/>
            <person name="Mitsuda N."/>
            <person name="Wang M."/>
            <person name="Liu G.H."/>
            <person name="Pecoraro L."/>
            <person name="Huang H.X."/>
            <person name="Xiao X.J."/>
            <person name="Lin M."/>
            <person name="Wu X.Y."/>
            <person name="Wu W.L."/>
            <person name="Chen Y.Y."/>
            <person name="Chang S.B."/>
            <person name="Sakamoto S."/>
            <person name="Ohme-Takagi M."/>
            <person name="Yagi M."/>
            <person name="Zeng S.J."/>
            <person name="Shen C.Y."/>
            <person name="Yeh C.M."/>
            <person name="Luo Y.B."/>
            <person name="Tsai W.C."/>
            <person name="Van de Peer Y."/>
            <person name="Liu Z.J."/>
        </authorList>
    </citation>
    <scope>NUCLEOTIDE SEQUENCE [LARGE SCALE GENOMIC DNA]</scope>
    <source>
        <tissue evidence="2">The whole plant</tissue>
    </source>
</reference>
<gene>
    <name evidence="2" type="ORF">MA16_Dca000759</name>
</gene>
<sequence>MNLGTYSMLIMFLYLVRILLIMSTISRLFLMILQKLLLFVLIRKKVPLSLLIIVDIKRIFAIHWGLLTLFHTLPILAYLFL</sequence>
<evidence type="ECO:0000313" key="2">
    <source>
        <dbReference type="EMBL" id="PKU79414.1"/>
    </source>
</evidence>
<dbReference type="Proteomes" id="UP000233837">
    <property type="component" value="Unassembled WGS sequence"/>
</dbReference>
<feature type="transmembrane region" description="Helical" evidence="1">
    <location>
        <begin position="12"/>
        <end position="38"/>
    </location>
</feature>
<proteinExistence type="predicted"/>
<keyword evidence="1" id="KW-0812">Transmembrane</keyword>
<evidence type="ECO:0000256" key="1">
    <source>
        <dbReference type="SAM" id="Phobius"/>
    </source>
</evidence>
<keyword evidence="1" id="KW-1133">Transmembrane helix</keyword>
<accession>A0A2I0WUS4</accession>
<reference evidence="2 3" key="1">
    <citation type="journal article" date="2016" name="Sci. Rep.">
        <title>The Dendrobium catenatum Lindl. genome sequence provides insights into polysaccharide synthase, floral development and adaptive evolution.</title>
        <authorList>
            <person name="Zhang G.Q."/>
            <person name="Xu Q."/>
            <person name="Bian C."/>
            <person name="Tsai W.C."/>
            <person name="Yeh C.M."/>
            <person name="Liu K.W."/>
            <person name="Yoshida K."/>
            <person name="Zhang L.S."/>
            <person name="Chang S.B."/>
            <person name="Chen F."/>
            <person name="Shi Y."/>
            <person name="Su Y.Y."/>
            <person name="Zhang Y.Q."/>
            <person name="Chen L.J."/>
            <person name="Yin Y."/>
            <person name="Lin M."/>
            <person name="Huang H."/>
            <person name="Deng H."/>
            <person name="Wang Z.W."/>
            <person name="Zhu S.L."/>
            <person name="Zhao X."/>
            <person name="Deng C."/>
            <person name="Niu S.C."/>
            <person name="Huang J."/>
            <person name="Wang M."/>
            <person name="Liu G.H."/>
            <person name="Yang H.J."/>
            <person name="Xiao X.J."/>
            <person name="Hsiao Y.Y."/>
            <person name="Wu W.L."/>
            <person name="Chen Y.Y."/>
            <person name="Mitsuda N."/>
            <person name="Ohme-Takagi M."/>
            <person name="Luo Y.B."/>
            <person name="Van de Peer Y."/>
            <person name="Liu Z.J."/>
        </authorList>
    </citation>
    <scope>NUCLEOTIDE SEQUENCE [LARGE SCALE GENOMIC DNA]</scope>
    <source>
        <tissue evidence="2">The whole plant</tissue>
    </source>
</reference>
<dbReference type="EMBL" id="KZ502442">
    <property type="protein sequence ID" value="PKU79414.1"/>
    <property type="molecule type" value="Genomic_DNA"/>
</dbReference>
<feature type="transmembrane region" description="Helical" evidence="1">
    <location>
        <begin position="59"/>
        <end position="80"/>
    </location>
</feature>